<keyword evidence="8" id="KW-0472">Membrane</keyword>
<dbReference type="GO" id="GO:0007179">
    <property type="term" value="P:transforming growth factor beta receptor signaling pathway"/>
    <property type="evidence" value="ECO:0007669"/>
    <property type="project" value="TreeGrafter"/>
</dbReference>
<accession>A0A7K5H2E5</accession>
<comment type="similarity">
    <text evidence="10">Belongs to the glycosyltransferase 14 family.</text>
</comment>
<feature type="non-terminal residue" evidence="11">
    <location>
        <position position="1"/>
    </location>
</feature>
<dbReference type="GO" id="GO:0000139">
    <property type="term" value="C:Golgi membrane"/>
    <property type="evidence" value="ECO:0007669"/>
    <property type="project" value="UniProtKB-SubCell"/>
</dbReference>
<keyword evidence="4 11" id="KW-0808">Transferase</keyword>
<reference evidence="11 12" key="1">
    <citation type="submission" date="2019-09" db="EMBL/GenBank/DDBJ databases">
        <title>Bird 10,000 Genomes (B10K) Project - Family phase.</title>
        <authorList>
            <person name="Zhang G."/>
        </authorList>
    </citation>
    <scope>NUCLEOTIDE SEQUENCE [LARGE SCALE GENOMIC DNA]</scope>
    <source>
        <strain evidence="11">B10K-CU-031-22</strain>
    </source>
</reference>
<evidence type="ECO:0000256" key="10">
    <source>
        <dbReference type="ARBA" id="ARBA00038150"/>
    </source>
</evidence>
<keyword evidence="6" id="KW-0735">Signal-anchor</keyword>
<dbReference type="EMBL" id="VZRC01001100">
    <property type="protein sequence ID" value="NWS63509.1"/>
    <property type="molecule type" value="Genomic_DNA"/>
</dbReference>
<dbReference type="PANTHER" id="PTHR19297">
    <property type="entry name" value="GLYCOSYLTRANSFERASE 14 FAMILY MEMBER"/>
    <property type="match status" value="1"/>
</dbReference>
<dbReference type="OrthoDB" id="2019572at2759"/>
<evidence type="ECO:0000256" key="9">
    <source>
        <dbReference type="ARBA" id="ARBA00023180"/>
    </source>
</evidence>
<sequence length="236" mass="26722">CSVYMSRSCYITRTLSAKETVFSIAHVMTPHKDFETFERLFRAVYMPQNAYCIHVDAKAPAPFQQAVRCLLGCFLNAFLASQAEQVVYGGASCLRADLHCMRDLLASAMSWCYLLNTCSQDFPLKTNREIVQLLKGLTGKNITFGVLPPLQVTTCTKYVHRKGVWHSTSGLVTPQLCKVSPPHNITLYFCSTHVAITWPFMELVLQDQRAIDLLAWSEDTYSLDEHFWVTLNRIPG</sequence>
<keyword evidence="9" id="KW-0325">Glycoprotein</keyword>
<evidence type="ECO:0000256" key="4">
    <source>
        <dbReference type="ARBA" id="ARBA00022679"/>
    </source>
</evidence>
<evidence type="ECO:0000256" key="7">
    <source>
        <dbReference type="ARBA" id="ARBA00022989"/>
    </source>
</evidence>
<evidence type="ECO:0000313" key="11">
    <source>
        <dbReference type="EMBL" id="NWS63509.1"/>
    </source>
</evidence>
<proteinExistence type="inferred from homology"/>
<dbReference type="Proteomes" id="UP000541181">
    <property type="component" value="Unassembled WGS sequence"/>
</dbReference>
<dbReference type="GO" id="GO:0008375">
    <property type="term" value="F:acetylglucosaminyltransferase activity"/>
    <property type="evidence" value="ECO:0007669"/>
    <property type="project" value="TreeGrafter"/>
</dbReference>
<dbReference type="PANTHER" id="PTHR19297:SF183">
    <property type="entry name" value="N-ACETYLLACTOSAMINIDE BETA-1,6-N-ACETYLGLUCOSAMINYL-TRANSFERASE"/>
    <property type="match status" value="1"/>
</dbReference>
<keyword evidence="7" id="KW-1133">Transmembrane helix</keyword>
<evidence type="ECO:0000313" key="12">
    <source>
        <dbReference type="Proteomes" id="UP000541181"/>
    </source>
</evidence>
<keyword evidence="5" id="KW-0812">Transmembrane</keyword>
<evidence type="ECO:0000256" key="1">
    <source>
        <dbReference type="ARBA" id="ARBA00004323"/>
    </source>
</evidence>
<gene>
    <name evidence="11" type="primary">Gcnt2_1</name>
    <name evidence="11" type="ORF">CHUBUR_R13258</name>
</gene>
<dbReference type="InterPro" id="IPR003406">
    <property type="entry name" value="Glyco_trans_14"/>
</dbReference>
<evidence type="ECO:0000256" key="6">
    <source>
        <dbReference type="ARBA" id="ARBA00022968"/>
    </source>
</evidence>
<feature type="non-terminal residue" evidence="11">
    <location>
        <position position="236"/>
    </location>
</feature>
<dbReference type="AlphaFoldDB" id="A0A7K5H2E5"/>
<keyword evidence="3" id="KW-0328">Glycosyltransferase</keyword>
<comment type="caution">
    <text evidence="11">The sequence shown here is derived from an EMBL/GenBank/DDBJ whole genome shotgun (WGS) entry which is preliminary data.</text>
</comment>
<evidence type="ECO:0000256" key="2">
    <source>
        <dbReference type="ARBA" id="ARBA00004922"/>
    </source>
</evidence>
<evidence type="ECO:0000256" key="3">
    <source>
        <dbReference type="ARBA" id="ARBA00022676"/>
    </source>
</evidence>
<evidence type="ECO:0000256" key="8">
    <source>
        <dbReference type="ARBA" id="ARBA00023136"/>
    </source>
</evidence>
<evidence type="ECO:0000256" key="5">
    <source>
        <dbReference type="ARBA" id="ARBA00022692"/>
    </source>
</evidence>
<keyword evidence="12" id="KW-1185">Reference proteome</keyword>
<protein>
    <submittedName>
        <fullName evidence="11">GCNT2 transferase</fullName>
    </submittedName>
</protein>
<comment type="subcellular location">
    <subcellularLocation>
        <location evidence="1">Golgi apparatus membrane</location>
        <topology evidence="1">Single-pass type II membrane protein</topology>
    </subcellularLocation>
</comment>
<organism evidence="11 12">
    <name type="scientific">Chunga burmeisteri</name>
    <name type="common">Black-legged seriema</name>
    <dbReference type="NCBI Taxonomy" id="1352770"/>
    <lineage>
        <taxon>Eukaryota</taxon>
        <taxon>Metazoa</taxon>
        <taxon>Chordata</taxon>
        <taxon>Craniata</taxon>
        <taxon>Vertebrata</taxon>
        <taxon>Euteleostomi</taxon>
        <taxon>Archelosauria</taxon>
        <taxon>Archosauria</taxon>
        <taxon>Dinosauria</taxon>
        <taxon>Saurischia</taxon>
        <taxon>Theropoda</taxon>
        <taxon>Coelurosauria</taxon>
        <taxon>Aves</taxon>
        <taxon>Neognathae</taxon>
        <taxon>Neoaves</taxon>
        <taxon>Telluraves</taxon>
        <taxon>Australaves</taxon>
        <taxon>Cariamiformes</taxon>
        <taxon>Cariamidae</taxon>
        <taxon>Chunga</taxon>
    </lineage>
</organism>
<comment type="pathway">
    <text evidence="2">Protein modification; protein glycosylation.</text>
</comment>
<name>A0A7K5H2E5_9AVES</name>
<dbReference type="Pfam" id="PF02485">
    <property type="entry name" value="Branch"/>
    <property type="match status" value="1"/>
</dbReference>